<evidence type="ECO:0000313" key="4">
    <source>
        <dbReference type="Proteomes" id="UP000199111"/>
    </source>
</evidence>
<dbReference type="Proteomes" id="UP000199111">
    <property type="component" value="Unassembled WGS sequence"/>
</dbReference>
<name>A0A1I3JKR9_9ACTN</name>
<evidence type="ECO:0000313" key="3">
    <source>
        <dbReference type="EMBL" id="SFI60853.1"/>
    </source>
</evidence>
<dbReference type="GO" id="GO:0003677">
    <property type="term" value="F:DNA binding"/>
    <property type="evidence" value="ECO:0007669"/>
    <property type="project" value="InterPro"/>
</dbReference>
<reference evidence="4" key="1">
    <citation type="submission" date="2016-10" db="EMBL/GenBank/DDBJ databases">
        <authorList>
            <person name="Varghese N."/>
            <person name="Submissions S."/>
        </authorList>
    </citation>
    <scope>NUCLEOTIDE SEQUENCE [LARGE SCALE GENOMIC DNA]</scope>
    <source>
        <strain evidence="4">CGMCC 4.2126</strain>
    </source>
</reference>
<sequence length="209" mass="23144">MTTARPLPPHASTDTVAGVVLPEIFPGAGRPRRPDPPGEADDRCGRLARRDPSDLAIHRRGRQTASPRRPIWDNDHIVSSSLLRPTIAADVTLCADGSARVIPFVLPLNVTEESMSMTVRDWLRLDEKTMMVGMLDQSAIIARIRALRLARGLTIQYLADQTGIHRSIIGKLERGKRKTFNLDEARALCDALKVDLRVVISDEPMSLIE</sequence>
<dbReference type="SMART" id="SM00530">
    <property type="entry name" value="HTH_XRE"/>
    <property type="match status" value="1"/>
</dbReference>
<feature type="compositionally biased region" description="Basic and acidic residues" evidence="1">
    <location>
        <begin position="32"/>
        <end position="53"/>
    </location>
</feature>
<dbReference type="GeneID" id="96297242"/>
<dbReference type="Pfam" id="PF01381">
    <property type="entry name" value="HTH_3"/>
    <property type="match status" value="1"/>
</dbReference>
<dbReference type="CDD" id="cd00093">
    <property type="entry name" value="HTH_XRE"/>
    <property type="match status" value="1"/>
</dbReference>
<dbReference type="PROSITE" id="PS50943">
    <property type="entry name" value="HTH_CROC1"/>
    <property type="match status" value="1"/>
</dbReference>
<dbReference type="Gene3D" id="1.10.260.40">
    <property type="entry name" value="lambda repressor-like DNA-binding domains"/>
    <property type="match status" value="1"/>
</dbReference>
<keyword evidence="4" id="KW-1185">Reference proteome</keyword>
<dbReference type="InterPro" id="IPR001387">
    <property type="entry name" value="Cro/C1-type_HTH"/>
</dbReference>
<feature type="region of interest" description="Disordered" evidence="1">
    <location>
        <begin position="24"/>
        <end position="53"/>
    </location>
</feature>
<feature type="domain" description="HTH cro/C1-type" evidence="2">
    <location>
        <begin position="144"/>
        <end position="199"/>
    </location>
</feature>
<proteinExistence type="predicted"/>
<evidence type="ECO:0000256" key="1">
    <source>
        <dbReference type="SAM" id="MobiDB-lite"/>
    </source>
</evidence>
<dbReference type="InterPro" id="IPR010982">
    <property type="entry name" value="Lambda_DNA-bd_dom_sf"/>
</dbReference>
<evidence type="ECO:0000259" key="2">
    <source>
        <dbReference type="PROSITE" id="PS50943"/>
    </source>
</evidence>
<dbReference type="RefSeq" id="WP_093886211.1">
    <property type="nucleotide sequence ID" value="NZ_FOQY01000004.1"/>
</dbReference>
<dbReference type="SUPFAM" id="SSF47413">
    <property type="entry name" value="lambda repressor-like DNA-binding domains"/>
    <property type="match status" value="1"/>
</dbReference>
<accession>A0A1I3JKR9</accession>
<organism evidence="3 4">
    <name type="scientific">Streptosporangium canum</name>
    <dbReference type="NCBI Taxonomy" id="324952"/>
    <lineage>
        <taxon>Bacteria</taxon>
        <taxon>Bacillati</taxon>
        <taxon>Actinomycetota</taxon>
        <taxon>Actinomycetes</taxon>
        <taxon>Streptosporangiales</taxon>
        <taxon>Streptosporangiaceae</taxon>
        <taxon>Streptosporangium</taxon>
    </lineage>
</organism>
<gene>
    <name evidence="3" type="ORF">SAMN05216275_10454</name>
</gene>
<dbReference type="EMBL" id="FOQY01000004">
    <property type="protein sequence ID" value="SFI60853.1"/>
    <property type="molecule type" value="Genomic_DNA"/>
</dbReference>
<protein>
    <submittedName>
        <fullName evidence="3">Helix-turn-helix</fullName>
    </submittedName>
</protein>
<dbReference type="AlphaFoldDB" id="A0A1I3JKR9"/>